<dbReference type="Pfam" id="PF11937">
    <property type="entry name" value="DUF3455"/>
    <property type="match status" value="1"/>
</dbReference>
<keyword evidence="2" id="KW-0732">Signal</keyword>
<gene>
    <name evidence="4" type="ORF">AB852_27360</name>
</gene>
<evidence type="ECO:0000256" key="2">
    <source>
        <dbReference type="SAM" id="SignalP"/>
    </source>
</evidence>
<dbReference type="PROSITE" id="PS50933">
    <property type="entry name" value="CHRD"/>
    <property type="match status" value="1"/>
</dbReference>
<feature type="compositionally biased region" description="Basic and acidic residues" evidence="1">
    <location>
        <begin position="37"/>
        <end position="53"/>
    </location>
</feature>
<evidence type="ECO:0000313" key="4">
    <source>
        <dbReference type="EMBL" id="OKH91963.1"/>
    </source>
</evidence>
<dbReference type="InterPro" id="IPR010895">
    <property type="entry name" value="CHRD"/>
</dbReference>
<protein>
    <recommendedName>
        <fullName evidence="3">CHRD domain-containing protein</fullName>
    </recommendedName>
</protein>
<name>A0A1Q4V2A6_9ACTN</name>
<keyword evidence="5" id="KW-1185">Reference proteome</keyword>
<dbReference type="SMART" id="SM00754">
    <property type="entry name" value="CHRD"/>
    <property type="match status" value="1"/>
</dbReference>
<dbReference type="AlphaFoldDB" id="A0A1Q4V2A6"/>
<sequence>MNVLANRRRTVITVGSLAAATALGVTVTVLPATADSGARDTGSHGLTHGDRHAVGHGKGASSGAGTTEGTVTAAGTSTVLAASLRGANEVPPASGAAVGDPDGGALLFLRVKGDKVSVAVKWHGVTPPTALHIHDGVKGVNGAIEVDYTPLLGAARGNSLTATVTVTDRTVLQRLRDDPAGFYANLHTAEFPGGAVRGQLHKVTAGVDFRHAPDSFQASVVKGEQIYRCERNRAGGHSFAQRDVRAVLDGRIGHTFTRPGSGTPRWVARDGSAVTGEVVGRTPNGAANIPELDLRAKKSGKKQGLLATTAEILRLNTTGGVAPAGSCVPGTVKGVPYGADYVFVQR</sequence>
<dbReference type="RefSeq" id="WP_079184968.1">
    <property type="nucleotide sequence ID" value="NZ_LFBV01000008.1"/>
</dbReference>
<reference evidence="4 5" key="1">
    <citation type="submission" date="2015-06" db="EMBL/GenBank/DDBJ databases">
        <title>Cloning and characterization of the uncialamcin biosynthetic gene cluster.</title>
        <authorList>
            <person name="Yan X."/>
            <person name="Huang T."/>
            <person name="Ge H."/>
            <person name="Shen B."/>
        </authorList>
    </citation>
    <scope>NUCLEOTIDE SEQUENCE [LARGE SCALE GENOMIC DNA]</scope>
    <source>
        <strain evidence="4 5">DCA2648</strain>
    </source>
</reference>
<feature type="chain" id="PRO_5010333971" description="CHRD domain-containing protein" evidence="2">
    <location>
        <begin position="35"/>
        <end position="346"/>
    </location>
</feature>
<dbReference type="Proteomes" id="UP000186455">
    <property type="component" value="Unassembled WGS sequence"/>
</dbReference>
<evidence type="ECO:0000256" key="1">
    <source>
        <dbReference type="SAM" id="MobiDB-lite"/>
    </source>
</evidence>
<accession>A0A1Q4V2A6</accession>
<dbReference type="STRING" id="1048205.AB852_27360"/>
<evidence type="ECO:0000259" key="3">
    <source>
        <dbReference type="PROSITE" id="PS50933"/>
    </source>
</evidence>
<feature type="domain" description="CHRD" evidence="3">
    <location>
        <begin position="76"/>
        <end position="205"/>
    </location>
</feature>
<dbReference type="Pfam" id="PF07452">
    <property type="entry name" value="CHRD"/>
    <property type="match status" value="1"/>
</dbReference>
<comment type="caution">
    <text evidence="4">The sequence shown here is derived from an EMBL/GenBank/DDBJ whole genome shotgun (WGS) entry which is preliminary data.</text>
</comment>
<organism evidence="4 5">
    <name type="scientific">Streptomyces uncialis</name>
    <dbReference type="NCBI Taxonomy" id="1048205"/>
    <lineage>
        <taxon>Bacteria</taxon>
        <taxon>Bacillati</taxon>
        <taxon>Actinomycetota</taxon>
        <taxon>Actinomycetes</taxon>
        <taxon>Kitasatosporales</taxon>
        <taxon>Streptomycetaceae</taxon>
        <taxon>Streptomyces</taxon>
    </lineage>
</organism>
<dbReference type="InterPro" id="IPR021851">
    <property type="entry name" value="DUF3455"/>
</dbReference>
<dbReference type="EMBL" id="LFBV01000008">
    <property type="protein sequence ID" value="OKH91963.1"/>
    <property type="molecule type" value="Genomic_DNA"/>
</dbReference>
<proteinExistence type="predicted"/>
<feature type="region of interest" description="Disordered" evidence="1">
    <location>
        <begin position="36"/>
        <end position="68"/>
    </location>
</feature>
<feature type="signal peptide" evidence="2">
    <location>
        <begin position="1"/>
        <end position="34"/>
    </location>
</feature>
<evidence type="ECO:0000313" key="5">
    <source>
        <dbReference type="Proteomes" id="UP000186455"/>
    </source>
</evidence>